<comment type="caution">
    <text evidence="12">The sequence shown here is derived from an EMBL/GenBank/DDBJ whole genome shotgun (WGS) entry which is preliminary data.</text>
</comment>
<evidence type="ECO:0000313" key="13">
    <source>
        <dbReference type="Proteomes" id="UP000689195"/>
    </source>
</evidence>
<proteinExistence type="inferred from homology"/>
<reference evidence="12" key="1">
    <citation type="submission" date="2021-01" db="EMBL/GenBank/DDBJ databases">
        <authorList>
            <consortium name="Genoscope - CEA"/>
            <person name="William W."/>
        </authorList>
    </citation>
    <scope>NUCLEOTIDE SEQUENCE</scope>
</reference>
<dbReference type="PANTHER" id="PTHR11043:SF0">
    <property type="entry name" value="COATOMER SUBUNIT ZETA"/>
    <property type="match status" value="1"/>
</dbReference>
<comment type="function">
    <text evidence="10">The coatomer is a cytosolic protein complex that binds to dilysine motifs and reversibly associates with Golgi non-clathrin-coated vesicles, which further mediate biosynthetic protein transport from the ER, via the Golgi up to the trans Golgi network. Coatomer complex is required for budding from Golgi membranes, and is essential for the retrograde Golgi-to-ER transport of dilysine-tagged proteins. The zeta subunit may be involved in regulating the coat assembly and, hence, the rate of biosynthetic protein transport due to its association-dissociation properties with the coatomer complex.</text>
</comment>
<sequence>MQQDSINKKVYYKEVCLQKHQNSKILSAKFVKDNKNIISIGKDDHFIKLEQQDKQWIFKEVILENQQIQCCTFNQELGSFVYAHKKGQIDQLSYNQEQEKWVSKTIRESEGNQILELQLNNNSTKMVQCLYDFAVVLEYQNQEWIETFSLNETFTEDECIFSTSVSCNRDSQEIAIGFTDGHISIWKQINNQWQINQRMELHQGSITKVRFSNSKDILVGTDSKGNTIIWEKSEQTQKYELQCQYQSDKNIETIYFNINSSILLIGEGSQVRILKQIKENKWVFMQTIEVKDIVSLCWIMMQKINKLYQLNIMSQLSTSISKIFGIIFVRSQDGTRLYSKYYPQLFPKNLLRVPEGVLTNIDVQKQFEHNVWEKGKRVGARLTKGSETEIFQYCQFNIVMKAFNEVHLFVLGDFEENEIILSQVINGIYESLNHITKDHINKKTLLENFDQVIIIIDEICDQGIIITIDPSVIIARATMRDTEAISLEKQETSGSSGGGAFSSVFASAKRTFAQQFMGSG</sequence>
<evidence type="ECO:0000256" key="10">
    <source>
        <dbReference type="ARBA" id="ARBA00045555"/>
    </source>
</evidence>
<evidence type="ECO:0000313" key="12">
    <source>
        <dbReference type="EMBL" id="CAD8163806.1"/>
    </source>
</evidence>
<evidence type="ECO:0000256" key="8">
    <source>
        <dbReference type="ARBA" id="ARBA00023136"/>
    </source>
</evidence>
<dbReference type="Pfam" id="PF01217">
    <property type="entry name" value="Clat_adaptor_s"/>
    <property type="match status" value="1"/>
</dbReference>
<evidence type="ECO:0000256" key="1">
    <source>
        <dbReference type="ARBA" id="ARBA00004180"/>
    </source>
</evidence>
<accession>A0A8S1UMY8</accession>
<keyword evidence="4" id="KW-0813">Transport</keyword>
<gene>
    <name evidence="12" type="ORF">PPENT_87.1.T0400073</name>
</gene>
<keyword evidence="13" id="KW-1185">Reference proteome</keyword>
<keyword evidence="9" id="KW-0968">Cytoplasmic vesicle</keyword>
<evidence type="ECO:0000256" key="6">
    <source>
        <dbReference type="ARBA" id="ARBA00022927"/>
    </source>
</evidence>
<evidence type="ECO:0000256" key="3">
    <source>
        <dbReference type="ARBA" id="ARBA00006972"/>
    </source>
</evidence>
<dbReference type="EMBL" id="CAJJDO010000040">
    <property type="protein sequence ID" value="CAD8163806.1"/>
    <property type="molecule type" value="Genomic_DNA"/>
</dbReference>
<name>A0A8S1UMY8_9CILI</name>
<dbReference type="InterPro" id="IPR001680">
    <property type="entry name" value="WD40_rpt"/>
</dbReference>
<evidence type="ECO:0000256" key="4">
    <source>
        <dbReference type="ARBA" id="ARBA00022448"/>
    </source>
</evidence>
<evidence type="ECO:0000256" key="7">
    <source>
        <dbReference type="ARBA" id="ARBA00023034"/>
    </source>
</evidence>
<keyword evidence="6" id="KW-0653">Protein transport</keyword>
<organism evidence="12 13">
    <name type="scientific">Paramecium pentaurelia</name>
    <dbReference type="NCBI Taxonomy" id="43138"/>
    <lineage>
        <taxon>Eukaryota</taxon>
        <taxon>Sar</taxon>
        <taxon>Alveolata</taxon>
        <taxon>Ciliophora</taxon>
        <taxon>Intramacronucleata</taxon>
        <taxon>Oligohymenophorea</taxon>
        <taxon>Peniculida</taxon>
        <taxon>Parameciidae</taxon>
        <taxon>Paramecium</taxon>
    </lineage>
</organism>
<keyword evidence="7" id="KW-0333">Golgi apparatus</keyword>
<dbReference type="GO" id="GO:0006886">
    <property type="term" value="P:intracellular protein transport"/>
    <property type="evidence" value="ECO:0007669"/>
    <property type="project" value="TreeGrafter"/>
</dbReference>
<dbReference type="PANTHER" id="PTHR11043">
    <property type="entry name" value="ZETA-COAT PROTEIN"/>
    <property type="match status" value="1"/>
</dbReference>
<evidence type="ECO:0000256" key="5">
    <source>
        <dbReference type="ARBA" id="ARBA00022892"/>
    </source>
</evidence>
<dbReference type="GO" id="GO:0006890">
    <property type="term" value="P:retrograde vesicle-mediated transport, Golgi to endoplasmic reticulum"/>
    <property type="evidence" value="ECO:0007669"/>
    <property type="project" value="InterPro"/>
</dbReference>
<dbReference type="GO" id="GO:0006891">
    <property type="term" value="P:intra-Golgi vesicle-mediated transport"/>
    <property type="evidence" value="ECO:0007669"/>
    <property type="project" value="TreeGrafter"/>
</dbReference>
<comment type="similarity">
    <text evidence="3">Belongs to the adaptor complexes small subunit family.</text>
</comment>
<dbReference type="AlphaFoldDB" id="A0A8S1UMY8"/>
<dbReference type="GO" id="GO:0030126">
    <property type="term" value="C:COPI vesicle coat"/>
    <property type="evidence" value="ECO:0007669"/>
    <property type="project" value="InterPro"/>
</dbReference>
<feature type="domain" description="AP complex mu/sigma subunit" evidence="11">
    <location>
        <begin position="326"/>
        <end position="482"/>
    </location>
</feature>
<dbReference type="InterPro" id="IPR039652">
    <property type="entry name" value="Coatomer_zeta"/>
</dbReference>
<evidence type="ECO:0000256" key="2">
    <source>
        <dbReference type="ARBA" id="ARBA00004394"/>
    </source>
</evidence>
<evidence type="ECO:0000256" key="9">
    <source>
        <dbReference type="ARBA" id="ARBA00023329"/>
    </source>
</evidence>
<dbReference type="GO" id="GO:0000139">
    <property type="term" value="C:Golgi membrane"/>
    <property type="evidence" value="ECO:0007669"/>
    <property type="project" value="UniProtKB-SubCell"/>
</dbReference>
<dbReference type="SMART" id="SM00320">
    <property type="entry name" value="WD40"/>
    <property type="match status" value="2"/>
</dbReference>
<dbReference type="OrthoDB" id="285585at2759"/>
<protein>
    <recommendedName>
        <fullName evidence="11">AP complex mu/sigma subunit domain-containing protein</fullName>
    </recommendedName>
</protein>
<dbReference type="InterPro" id="IPR022775">
    <property type="entry name" value="AP_mu_sigma_su"/>
</dbReference>
<keyword evidence="5" id="KW-0931">ER-Golgi transport</keyword>
<dbReference type="Proteomes" id="UP000689195">
    <property type="component" value="Unassembled WGS sequence"/>
</dbReference>
<evidence type="ECO:0000259" key="11">
    <source>
        <dbReference type="Pfam" id="PF01217"/>
    </source>
</evidence>
<comment type="subcellular location">
    <subcellularLocation>
        <location evidence="1">Cytoplasmic vesicle membrane</location>
        <topology evidence="1">Peripheral membrane protein</topology>
        <orientation evidence="1">Cytoplasmic side</orientation>
    </subcellularLocation>
    <subcellularLocation>
        <location evidence="2">Golgi apparatus membrane</location>
    </subcellularLocation>
</comment>
<keyword evidence="8" id="KW-0472">Membrane</keyword>